<feature type="region of interest" description="Disordered" evidence="1">
    <location>
        <begin position="309"/>
        <end position="331"/>
    </location>
</feature>
<evidence type="ECO:0000313" key="2">
    <source>
        <dbReference type="EMBL" id="AKU94782.1"/>
    </source>
</evidence>
<dbReference type="STRING" id="1391654.AKJ09_01446"/>
<gene>
    <name evidence="2" type="ORF">AKJ09_01446</name>
</gene>
<accession>A0A0K1PMP4</accession>
<dbReference type="SUPFAM" id="SSF53300">
    <property type="entry name" value="vWA-like"/>
    <property type="match status" value="1"/>
</dbReference>
<feature type="compositionally biased region" description="Basic and acidic residues" evidence="1">
    <location>
        <begin position="318"/>
        <end position="331"/>
    </location>
</feature>
<dbReference type="Proteomes" id="UP000064967">
    <property type="component" value="Chromosome"/>
</dbReference>
<dbReference type="OrthoDB" id="4366615at2"/>
<evidence type="ECO:0008006" key="4">
    <source>
        <dbReference type="Google" id="ProtNLM"/>
    </source>
</evidence>
<name>A0A0K1PMP4_9BACT</name>
<feature type="region of interest" description="Disordered" evidence="1">
    <location>
        <begin position="1"/>
        <end position="61"/>
    </location>
</feature>
<protein>
    <recommendedName>
        <fullName evidence="4">VWFA domain-containing protein</fullName>
    </recommendedName>
</protein>
<reference evidence="2 3" key="1">
    <citation type="submission" date="2015-08" db="EMBL/GenBank/DDBJ databases">
        <authorList>
            <person name="Babu N.S."/>
            <person name="Beckwith C.J."/>
            <person name="Beseler K.G."/>
            <person name="Brison A."/>
            <person name="Carone J.V."/>
            <person name="Caskin T.P."/>
            <person name="Diamond M."/>
            <person name="Durham M.E."/>
            <person name="Foxe J.M."/>
            <person name="Go M."/>
            <person name="Henderson B.A."/>
            <person name="Jones I.B."/>
            <person name="McGettigan J.A."/>
            <person name="Micheletti S.J."/>
            <person name="Nasrallah M.E."/>
            <person name="Ortiz D."/>
            <person name="Piller C.R."/>
            <person name="Privatt S.R."/>
            <person name="Schneider S.L."/>
            <person name="Sharp S."/>
            <person name="Smith T.C."/>
            <person name="Stanton J.D."/>
            <person name="Ullery H.E."/>
            <person name="Wilson R.J."/>
            <person name="Serrano M.G."/>
            <person name="Buck G."/>
            <person name="Lee V."/>
            <person name="Wang Y."/>
            <person name="Carvalho R."/>
            <person name="Voegtly L."/>
            <person name="Shi R."/>
            <person name="Duckworth R."/>
            <person name="Johnson A."/>
            <person name="Loviza R."/>
            <person name="Walstead R."/>
            <person name="Shah Z."/>
            <person name="Kiflezghi M."/>
            <person name="Wade K."/>
            <person name="Ball S.L."/>
            <person name="Bradley K.W."/>
            <person name="Asai D.J."/>
            <person name="Bowman C.A."/>
            <person name="Russell D.A."/>
            <person name="Pope W.H."/>
            <person name="Jacobs-Sera D."/>
            <person name="Hendrix R.W."/>
            <person name="Hatfull G.F."/>
        </authorList>
    </citation>
    <scope>NUCLEOTIDE SEQUENCE [LARGE SCALE GENOMIC DNA]</scope>
    <source>
        <strain evidence="2 3">DSM 27648</strain>
    </source>
</reference>
<dbReference type="AlphaFoldDB" id="A0A0K1PMP4"/>
<feature type="compositionally biased region" description="Basic and acidic residues" evidence="1">
    <location>
        <begin position="1"/>
        <end position="38"/>
    </location>
</feature>
<evidence type="ECO:0000313" key="3">
    <source>
        <dbReference type="Proteomes" id="UP000064967"/>
    </source>
</evidence>
<organism evidence="2 3">
    <name type="scientific">Labilithrix luteola</name>
    <dbReference type="NCBI Taxonomy" id="1391654"/>
    <lineage>
        <taxon>Bacteria</taxon>
        <taxon>Pseudomonadati</taxon>
        <taxon>Myxococcota</taxon>
        <taxon>Polyangia</taxon>
        <taxon>Polyangiales</taxon>
        <taxon>Labilitrichaceae</taxon>
        <taxon>Labilithrix</taxon>
    </lineage>
</organism>
<dbReference type="KEGG" id="llu:AKJ09_01446"/>
<dbReference type="RefSeq" id="WP_146646333.1">
    <property type="nucleotide sequence ID" value="NZ_CP012333.1"/>
</dbReference>
<dbReference type="PATRIC" id="fig|1391654.3.peg.1462"/>
<dbReference type="InterPro" id="IPR036465">
    <property type="entry name" value="vWFA_dom_sf"/>
</dbReference>
<keyword evidence="3" id="KW-1185">Reference proteome</keyword>
<dbReference type="EMBL" id="CP012333">
    <property type="protein sequence ID" value="AKU94782.1"/>
    <property type="molecule type" value="Genomic_DNA"/>
</dbReference>
<proteinExistence type="predicted"/>
<sequence>MGGSRWSDDFYKDREDDRTRTGKSAFDYDVRLKADPRAKKVAHPKMSPHGVTRESRDSDAHPESVAIGVVFDVTGSMGNIPVELQKKLPQLMGLLLRKGYVKDPQILFGAVGDYFADRVPLQIGQFESGIEMDDDLGRLFLEGGGGGSFEESYQNALYFFARHTTIDCFEKRGKKGYLFLIGDEMPYARSTREEIERLIGDSIPRDIPVDEIIREAREKYHVFFVIPRGASHGTDPKLHKRWSTLLGEQNVIMLDEPDGVCEAIGVAIGLIEGTANVDAIEDDLADFGTKTKTASAVATALAPLARAVSTTTTSKTNLPEKRGRAAGVERL</sequence>
<feature type="compositionally biased region" description="Basic and acidic residues" evidence="1">
    <location>
        <begin position="51"/>
        <end position="61"/>
    </location>
</feature>
<evidence type="ECO:0000256" key="1">
    <source>
        <dbReference type="SAM" id="MobiDB-lite"/>
    </source>
</evidence>